<dbReference type="InterPro" id="IPR016446">
    <property type="entry name" value="Flavin_OxRdtase_Frp"/>
</dbReference>
<organism evidence="7 8">
    <name type="scientific">Kistimonas scapharcae</name>
    <dbReference type="NCBI Taxonomy" id="1036133"/>
    <lineage>
        <taxon>Bacteria</taxon>
        <taxon>Pseudomonadati</taxon>
        <taxon>Pseudomonadota</taxon>
        <taxon>Gammaproteobacteria</taxon>
        <taxon>Oceanospirillales</taxon>
        <taxon>Endozoicomonadaceae</taxon>
        <taxon>Kistimonas</taxon>
    </lineage>
</organism>
<protein>
    <submittedName>
        <fullName evidence="7">Nitroreductase NfsA</fullName>
    </submittedName>
</protein>
<proteinExistence type="inferred from homology"/>
<accession>A0ABP8V6U9</accession>
<dbReference type="SUPFAM" id="SSF55469">
    <property type="entry name" value="FMN-dependent nitroreductase-like"/>
    <property type="match status" value="1"/>
</dbReference>
<dbReference type="EMBL" id="BAABFL010000455">
    <property type="protein sequence ID" value="GAA4651547.1"/>
    <property type="molecule type" value="Genomic_DNA"/>
</dbReference>
<keyword evidence="5" id="KW-0521">NADP</keyword>
<feature type="domain" description="Nitroreductase" evidence="6">
    <location>
        <begin position="17"/>
        <end position="170"/>
    </location>
</feature>
<sequence length="251" mass="27864">MQHDPATETSLLKLLGNHRSIRKFTDQPITEQQLQGIIQAGQAAATSSFVQARSVIRVRNPDAREQLVTLSGGQPYVASAAEFLVFCADLRRAEQCCERHNMTMPLGMTEAFIIATVDVALMAQNCVIAAESMGLGACYIGGIRNNPREVSGLLQLPQQVYPVFGLCLGYPDQHPEIKPRLPADVTLKEDVWSDDDPGTLEAYDDTIRNYYQTRTGGNKTISWSEQVSGLMSEKTRPHMRAFLKEQGFEMK</sequence>
<dbReference type="Proteomes" id="UP001500604">
    <property type="component" value="Unassembled WGS sequence"/>
</dbReference>
<dbReference type="CDD" id="cd02146">
    <property type="entry name" value="NfsA-like"/>
    <property type="match status" value="1"/>
</dbReference>
<comment type="caution">
    <text evidence="7">The sequence shown here is derived from an EMBL/GenBank/DDBJ whole genome shotgun (WGS) entry which is preliminary data.</text>
</comment>
<comment type="similarity">
    <text evidence="1 5">Belongs to the flavin oxidoreductase frp family.</text>
</comment>
<dbReference type="Pfam" id="PF00881">
    <property type="entry name" value="Nitroreductase"/>
    <property type="match status" value="1"/>
</dbReference>
<dbReference type="InterPro" id="IPR029479">
    <property type="entry name" value="Nitroreductase"/>
</dbReference>
<dbReference type="RefSeq" id="WP_345197942.1">
    <property type="nucleotide sequence ID" value="NZ_BAABFL010000455.1"/>
</dbReference>
<evidence type="ECO:0000313" key="7">
    <source>
        <dbReference type="EMBL" id="GAA4651547.1"/>
    </source>
</evidence>
<evidence type="ECO:0000256" key="3">
    <source>
        <dbReference type="ARBA" id="ARBA00022643"/>
    </source>
</evidence>
<dbReference type="PIRSF" id="PIRSF005426">
    <property type="entry name" value="Frp"/>
    <property type="match status" value="1"/>
</dbReference>
<keyword evidence="8" id="KW-1185">Reference proteome</keyword>
<evidence type="ECO:0000256" key="5">
    <source>
        <dbReference type="PIRNR" id="PIRNR005426"/>
    </source>
</evidence>
<evidence type="ECO:0000256" key="4">
    <source>
        <dbReference type="ARBA" id="ARBA00023002"/>
    </source>
</evidence>
<evidence type="ECO:0000259" key="6">
    <source>
        <dbReference type="Pfam" id="PF00881"/>
    </source>
</evidence>
<name>A0ABP8V6U9_9GAMM</name>
<evidence type="ECO:0000256" key="2">
    <source>
        <dbReference type="ARBA" id="ARBA00022630"/>
    </source>
</evidence>
<dbReference type="NCBIfam" id="NF008033">
    <property type="entry name" value="PRK10765.1"/>
    <property type="match status" value="1"/>
</dbReference>
<dbReference type="InterPro" id="IPR000415">
    <property type="entry name" value="Nitroreductase-like"/>
</dbReference>
<dbReference type="Gene3D" id="3.40.109.10">
    <property type="entry name" value="NADH Oxidase"/>
    <property type="match status" value="1"/>
</dbReference>
<evidence type="ECO:0000256" key="1">
    <source>
        <dbReference type="ARBA" id="ARBA00008366"/>
    </source>
</evidence>
<dbReference type="PANTHER" id="PTHR43425">
    <property type="entry name" value="OXYGEN-INSENSITIVE NADPH NITROREDUCTASE"/>
    <property type="match status" value="1"/>
</dbReference>
<keyword evidence="4 5" id="KW-0560">Oxidoreductase</keyword>
<keyword evidence="2 5" id="KW-0285">Flavoprotein</keyword>
<gene>
    <name evidence="7" type="primary">nfsA</name>
    <name evidence="7" type="ORF">GCM10023116_38310</name>
</gene>
<keyword evidence="3 5" id="KW-0288">FMN</keyword>
<dbReference type="PANTHER" id="PTHR43425:SF2">
    <property type="entry name" value="OXYGEN-INSENSITIVE NADPH NITROREDUCTASE"/>
    <property type="match status" value="1"/>
</dbReference>
<evidence type="ECO:0000313" key="8">
    <source>
        <dbReference type="Proteomes" id="UP001500604"/>
    </source>
</evidence>
<reference evidence="8" key="1">
    <citation type="journal article" date="2019" name="Int. J. Syst. Evol. Microbiol.">
        <title>The Global Catalogue of Microorganisms (GCM) 10K type strain sequencing project: providing services to taxonomists for standard genome sequencing and annotation.</title>
        <authorList>
            <consortium name="The Broad Institute Genomics Platform"/>
            <consortium name="The Broad Institute Genome Sequencing Center for Infectious Disease"/>
            <person name="Wu L."/>
            <person name="Ma J."/>
        </authorList>
    </citation>
    <scope>NUCLEOTIDE SEQUENCE [LARGE SCALE GENOMIC DNA]</scope>
    <source>
        <strain evidence="8">JCM 17805</strain>
    </source>
</reference>